<accession>A0A317F0H6</accession>
<name>A0A317F0H6_9SPHI</name>
<dbReference type="Proteomes" id="UP000245391">
    <property type="component" value="Unassembled WGS sequence"/>
</dbReference>
<reference evidence="2" key="1">
    <citation type="submission" date="2018-05" db="EMBL/GenBank/DDBJ databases">
        <title>Pedobacter paludis sp. nov., isolated from wetland soil.</title>
        <authorList>
            <person name="Zhang Y."/>
        </authorList>
    </citation>
    <scope>NUCLEOTIDE SEQUENCE [LARGE SCALE GENOMIC DNA]</scope>
    <source>
        <strain evidence="2">R-8</strain>
    </source>
</reference>
<gene>
    <name evidence="1" type="ORF">DF947_10885</name>
</gene>
<keyword evidence="2" id="KW-1185">Reference proteome</keyword>
<organism evidence="1 2">
    <name type="scientific">Pedobacter paludis</name>
    <dbReference type="NCBI Taxonomy" id="2203212"/>
    <lineage>
        <taxon>Bacteria</taxon>
        <taxon>Pseudomonadati</taxon>
        <taxon>Bacteroidota</taxon>
        <taxon>Sphingobacteriia</taxon>
        <taxon>Sphingobacteriales</taxon>
        <taxon>Sphingobacteriaceae</taxon>
        <taxon>Pedobacter</taxon>
    </lineage>
</organism>
<dbReference type="RefSeq" id="WP_109929712.1">
    <property type="nucleotide sequence ID" value="NZ_QGNY01000003.1"/>
</dbReference>
<dbReference type="EMBL" id="QGNY01000003">
    <property type="protein sequence ID" value="PWS32265.1"/>
    <property type="molecule type" value="Genomic_DNA"/>
</dbReference>
<dbReference type="OrthoDB" id="769821at2"/>
<sequence length="148" mass="16981">MNSYHFNIYPFDSKQAQDCIVHFDSGIYHVHVEGKKIGVMVKNRNEEFAFQTDDKELMPLLEEISGNLHELQNRATFKDILLKKYSEILSAEFTDQETLALTLSDDTDLGDFASCLSDVIYDDVEFDEHLNVILSNISGDEVRDIQIN</sequence>
<proteinExistence type="predicted"/>
<evidence type="ECO:0000313" key="2">
    <source>
        <dbReference type="Proteomes" id="UP000245391"/>
    </source>
</evidence>
<comment type="caution">
    <text evidence="1">The sequence shown here is derived from an EMBL/GenBank/DDBJ whole genome shotgun (WGS) entry which is preliminary data.</text>
</comment>
<dbReference type="AlphaFoldDB" id="A0A317F0H6"/>
<evidence type="ECO:0000313" key="1">
    <source>
        <dbReference type="EMBL" id="PWS32265.1"/>
    </source>
</evidence>
<protein>
    <submittedName>
        <fullName evidence="1">Uncharacterized protein</fullName>
    </submittedName>
</protein>